<evidence type="ECO:0000256" key="5">
    <source>
        <dbReference type="ARBA" id="ARBA00023242"/>
    </source>
</evidence>
<dbReference type="InterPro" id="IPR036898">
    <property type="entry name" value="RNA_pol_Rpb7-like_N_sf"/>
</dbReference>
<evidence type="ECO:0000313" key="11">
    <source>
        <dbReference type="Proteomes" id="UP000094801"/>
    </source>
</evidence>
<comment type="function">
    <text evidence="6">DNA-dependent RNA polymerase which catalyzes the transcription of DNA into RNA using the four ribonucleoside triphosphates as substrates.</text>
</comment>
<dbReference type="InterPro" id="IPR005576">
    <property type="entry name" value="Rpb7-like_N"/>
</dbReference>
<dbReference type="Pfam" id="PF03876">
    <property type="entry name" value="SHS2_Rpb7-N"/>
    <property type="match status" value="1"/>
</dbReference>
<sequence length="223" mass="25072">MFQLSIISDLLRIPPHLFHLPTEEAIKSELNIKYANKVIHKLGLVISIWDLLEIDDGLLKPGDGATYVNVRFRVVIFKPFVGEVLTGWIEKCTEDGIKVNMEFFNDIFIPKVYLFENSKYSSEDNAWIWEMDEETKLYLDVNEKISFRIEGEVFTDVKPKGPDNTTNELIAGGANTNGVNGNGVNGNSDITNGTNDKSKEQTPPFALIASCQTDGMGCCSWWE</sequence>
<feature type="region of interest" description="Disordered" evidence="7">
    <location>
        <begin position="173"/>
        <end position="201"/>
    </location>
</feature>
<keyword evidence="4 6" id="KW-0804">Transcription</keyword>
<evidence type="ECO:0000256" key="3">
    <source>
        <dbReference type="ARBA" id="ARBA00022478"/>
    </source>
</evidence>
<evidence type="ECO:0000256" key="2">
    <source>
        <dbReference type="ARBA" id="ARBA00009307"/>
    </source>
</evidence>
<feature type="domain" description="RNA polymerase Rpb7-like N-terminal" evidence="8">
    <location>
        <begin position="8"/>
        <end position="64"/>
    </location>
</feature>
<evidence type="ECO:0000256" key="1">
    <source>
        <dbReference type="ARBA" id="ARBA00004123"/>
    </source>
</evidence>
<dbReference type="PANTHER" id="PTHR12709">
    <property type="entry name" value="DNA-DIRECTED RNA POLYMERASE II, III"/>
    <property type="match status" value="1"/>
</dbReference>
<dbReference type="InterPro" id="IPR004519">
    <property type="entry name" value="RNAP_E/RPC8"/>
</dbReference>
<evidence type="ECO:0000256" key="4">
    <source>
        <dbReference type="ARBA" id="ARBA00023163"/>
    </source>
</evidence>
<name>A0A1E4T300_9ASCO</name>
<dbReference type="PANTHER" id="PTHR12709:SF1">
    <property type="entry name" value="DNA-DIRECTED RNA POLYMERASE III SUBUNIT RPC8"/>
    <property type="match status" value="1"/>
</dbReference>
<dbReference type="GO" id="GO:0005666">
    <property type="term" value="C:RNA polymerase III complex"/>
    <property type="evidence" value="ECO:0007669"/>
    <property type="project" value="TreeGrafter"/>
</dbReference>
<dbReference type="Gene3D" id="2.40.50.140">
    <property type="entry name" value="Nucleic acid-binding proteins"/>
    <property type="match status" value="1"/>
</dbReference>
<dbReference type="AlphaFoldDB" id="A0A1E4T300"/>
<evidence type="ECO:0000259" key="9">
    <source>
        <dbReference type="Pfam" id="PF08292"/>
    </source>
</evidence>
<comment type="similarity">
    <text evidence="2">Belongs to the eukaryotic RPB7/RPC8 RNA polymerase subunit family.</text>
</comment>
<organism evidence="10 11">
    <name type="scientific">[Candida] arabinofermentans NRRL YB-2248</name>
    <dbReference type="NCBI Taxonomy" id="983967"/>
    <lineage>
        <taxon>Eukaryota</taxon>
        <taxon>Fungi</taxon>
        <taxon>Dikarya</taxon>
        <taxon>Ascomycota</taxon>
        <taxon>Saccharomycotina</taxon>
        <taxon>Pichiomycetes</taxon>
        <taxon>Pichiales</taxon>
        <taxon>Pichiaceae</taxon>
        <taxon>Ogataea</taxon>
        <taxon>Ogataea/Candida clade</taxon>
    </lineage>
</organism>
<dbReference type="Gene3D" id="3.30.1490.120">
    <property type="entry name" value="RNA polymerase Rpb7-like, N-terminal domain"/>
    <property type="match status" value="1"/>
</dbReference>
<reference evidence="11" key="1">
    <citation type="submission" date="2016-04" db="EMBL/GenBank/DDBJ databases">
        <title>Comparative genomics of biotechnologically important yeasts.</title>
        <authorList>
            <consortium name="DOE Joint Genome Institute"/>
            <person name="Riley R."/>
            <person name="Haridas S."/>
            <person name="Wolfe K.H."/>
            <person name="Lopes M.R."/>
            <person name="Hittinger C.T."/>
            <person name="Goker M."/>
            <person name="Salamov A."/>
            <person name="Wisecaver J."/>
            <person name="Long T.M."/>
            <person name="Aerts A.L."/>
            <person name="Barry K."/>
            <person name="Choi C."/>
            <person name="Clum A."/>
            <person name="Coughlan A.Y."/>
            <person name="Deshpande S."/>
            <person name="Douglass A.P."/>
            <person name="Hanson S.J."/>
            <person name="Klenk H.-P."/>
            <person name="Labutti K."/>
            <person name="Lapidus A."/>
            <person name="Lindquist E."/>
            <person name="Lipzen A."/>
            <person name="Meier-Kolthoff J.P."/>
            <person name="Ohm R.A."/>
            <person name="Otillar R.P."/>
            <person name="Pangilinan J."/>
            <person name="Peng Y."/>
            <person name="Rokas A."/>
            <person name="Rosa C.A."/>
            <person name="Scheuner C."/>
            <person name="Sibirny A.A."/>
            <person name="Slot J.C."/>
            <person name="Stielow J.B."/>
            <person name="Sun H."/>
            <person name="Kurtzman C.P."/>
            <person name="Blackwell M."/>
            <person name="Grigoriev I.V."/>
            <person name="Jeffries T.W."/>
        </authorList>
    </citation>
    <scope>NUCLEOTIDE SEQUENCE [LARGE SCALE GENOMIC DNA]</scope>
    <source>
        <strain evidence="11">NRRL YB-2248</strain>
    </source>
</reference>
<keyword evidence="11" id="KW-1185">Reference proteome</keyword>
<dbReference type="Pfam" id="PF08292">
    <property type="entry name" value="RNA_pol_Rbc25"/>
    <property type="match status" value="1"/>
</dbReference>
<evidence type="ECO:0000259" key="8">
    <source>
        <dbReference type="Pfam" id="PF03876"/>
    </source>
</evidence>
<evidence type="ECO:0000256" key="7">
    <source>
        <dbReference type="SAM" id="MobiDB-lite"/>
    </source>
</evidence>
<dbReference type="InterPro" id="IPR012340">
    <property type="entry name" value="NA-bd_OB-fold"/>
</dbReference>
<gene>
    <name evidence="10" type="ORF">CANARDRAFT_196722</name>
</gene>
<dbReference type="EMBL" id="KV453850">
    <property type="protein sequence ID" value="ODV86123.1"/>
    <property type="molecule type" value="Genomic_DNA"/>
</dbReference>
<accession>A0A1E4T300</accession>
<dbReference type="GO" id="GO:0003899">
    <property type="term" value="F:DNA-directed RNA polymerase activity"/>
    <property type="evidence" value="ECO:0007669"/>
    <property type="project" value="InterPro"/>
</dbReference>
<dbReference type="GO" id="GO:0003677">
    <property type="term" value="F:DNA binding"/>
    <property type="evidence" value="ECO:0007669"/>
    <property type="project" value="InterPro"/>
</dbReference>
<dbReference type="STRING" id="983967.A0A1E4T300"/>
<proteinExistence type="inferred from homology"/>
<feature type="domain" description="RNA polymerase III subunit Rpc25" evidence="9">
    <location>
        <begin position="83"/>
        <end position="222"/>
    </location>
</feature>
<keyword evidence="5 6" id="KW-0539">Nucleus</keyword>
<dbReference type="CDD" id="cd04330">
    <property type="entry name" value="RNAP_III_Rpc25_N"/>
    <property type="match status" value="1"/>
</dbReference>
<dbReference type="SUPFAM" id="SSF88798">
    <property type="entry name" value="N-terminal, heterodimerisation domain of RBP7 (RpoE)"/>
    <property type="match status" value="1"/>
</dbReference>
<evidence type="ECO:0000256" key="6">
    <source>
        <dbReference type="RuleBase" id="RU369086"/>
    </source>
</evidence>
<protein>
    <recommendedName>
        <fullName evidence="6">DNA-directed RNA polymerase subunit</fullName>
    </recommendedName>
</protein>
<dbReference type="SUPFAM" id="SSF50249">
    <property type="entry name" value="Nucleic acid-binding proteins"/>
    <property type="match status" value="1"/>
</dbReference>
<dbReference type="GO" id="GO:0006384">
    <property type="term" value="P:transcription initiation at RNA polymerase III promoter"/>
    <property type="evidence" value="ECO:0007669"/>
    <property type="project" value="TreeGrafter"/>
</dbReference>
<dbReference type="InterPro" id="IPR013238">
    <property type="entry name" value="RNA_pol_III_Rbc25"/>
</dbReference>
<dbReference type="FunFam" id="2.40.50.140:FF:000221">
    <property type="entry name" value="DNA-directed RNA polymerase III subunit"/>
    <property type="match status" value="1"/>
</dbReference>
<dbReference type="Proteomes" id="UP000094801">
    <property type="component" value="Unassembled WGS sequence"/>
</dbReference>
<evidence type="ECO:0000313" key="10">
    <source>
        <dbReference type="EMBL" id="ODV86123.1"/>
    </source>
</evidence>
<dbReference type="NCBIfam" id="TIGR00448">
    <property type="entry name" value="rpoE"/>
    <property type="match status" value="1"/>
</dbReference>
<comment type="subcellular location">
    <subcellularLocation>
        <location evidence="1 6">Nucleus</location>
    </subcellularLocation>
</comment>
<dbReference type="OrthoDB" id="10256606at2759"/>
<keyword evidence="3 6" id="KW-0240">DNA-directed RNA polymerase</keyword>
<dbReference type="InterPro" id="IPR045113">
    <property type="entry name" value="Rpb7-like"/>
</dbReference>